<accession>A0A386KR68</accession>
<name>A0A386KR68_9CAUD</name>
<gene>
    <name evidence="1" type="ORF">Goe4_c00210</name>
</gene>
<dbReference type="Proteomes" id="UP000274079">
    <property type="component" value="Segment"/>
</dbReference>
<sequence>MNKVTQEQINDIMEETRFIIDEKESKLTIVTAVLPNGFTIVESSGCVDPINYDRELGIELCKKKIKDKIWYLEGYRLQQRLYEREKRK</sequence>
<evidence type="ECO:0000313" key="1">
    <source>
        <dbReference type="EMBL" id="AYD87730.1"/>
    </source>
</evidence>
<dbReference type="Pfam" id="PF13876">
    <property type="entry name" value="Phage_gp49_66"/>
    <property type="match status" value="1"/>
</dbReference>
<evidence type="ECO:0000313" key="2">
    <source>
        <dbReference type="Proteomes" id="UP000274079"/>
    </source>
</evidence>
<protein>
    <recommendedName>
        <fullName evidence="3">Phage protein (N4 Gp49/phage Sf6 gene 66) family protein</fullName>
    </recommendedName>
</protein>
<keyword evidence="2" id="KW-1185">Reference proteome</keyword>
<organism evidence="1 2">
    <name type="scientific">Bacillus phage vB_BthP-Goe4</name>
    <dbReference type="NCBI Taxonomy" id="2315470"/>
    <lineage>
        <taxon>Viruses</taxon>
        <taxon>Duplodnaviria</taxon>
        <taxon>Heunggongvirae</taxon>
        <taxon>Uroviricota</taxon>
        <taxon>Caudoviricetes</taxon>
        <taxon>Salasmaviridae</taxon>
        <taxon>Northropvirinae</taxon>
        <taxon>Claudivirus</taxon>
        <taxon>Claudivirus Goe4</taxon>
    </lineage>
</organism>
<dbReference type="EMBL" id="MH817022">
    <property type="protein sequence ID" value="AYD87730.1"/>
    <property type="molecule type" value="Genomic_DNA"/>
</dbReference>
<dbReference type="InterPro" id="IPR025915">
    <property type="entry name" value="Phage_gp49_66"/>
</dbReference>
<evidence type="ECO:0008006" key="3">
    <source>
        <dbReference type="Google" id="ProtNLM"/>
    </source>
</evidence>
<proteinExistence type="predicted"/>
<reference evidence="1 2" key="1">
    <citation type="journal article" date="2018" name="Viruses">
        <title>Genomic Analysis of the Recent Viral Isolate vB_BthP-Goe4 Reveals Increased Diversity of #29-Like Phages.</title>
        <authorList>
            <person name="Schilling T."/>
            <person name="Hoppert M."/>
            <person name="Hertel R."/>
        </authorList>
    </citation>
    <scope>NUCLEOTIDE SEQUENCE [LARGE SCALE GENOMIC DNA]</scope>
    <source>
        <strain evidence="1 2">Goe4</strain>
    </source>
</reference>